<dbReference type="GO" id="GO:0045944">
    <property type="term" value="P:positive regulation of transcription by RNA polymerase II"/>
    <property type="evidence" value="ECO:0007669"/>
    <property type="project" value="UniProtKB-ARBA"/>
</dbReference>
<feature type="DNA-binding region" description="Homeobox" evidence="5">
    <location>
        <begin position="9"/>
        <end position="62"/>
    </location>
</feature>
<evidence type="ECO:0000256" key="5">
    <source>
        <dbReference type="PROSITE-ProRule" id="PRU00108"/>
    </source>
</evidence>
<dbReference type="SUPFAM" id="SSF46689">
    <property type="entry name" value="Homeodomain-like"/>
    <property type="match status" value="1"/>
</dbReference>
<proteinExistence type="predicted"/>
<keyword evidence="3 5" id="KW-0371">Homeobox</keyword>
<dbReference type="CDD" id="cd00086">
    <property type="entry name" value="homeodomain"/>
    <property type="match status" value="1"/>
</dbReference>
<evidence type="ECO:0000256" key="6">
    <source>
        <dbReference type="RuleBase" id="RU000682"/>
    </source>
</evidence>
<dbReference type="OrthoDB" id="6159439at2759"/>
<dbReference type="AlphaFoldDB" id="A0A0N5CVY0"/>
<dbReference type="STRING" id="103827.A0A0N5CVY0"/>
<evidence type="ECO:0000256" key="3">
    <source>
        <dbReference type="ARBA" id="ARBA00023155"/>
    </source>
</evidence>
<feature type="domain" description="Homeobox" evidence="7">
    <location>
        <begin position="7"/>
        <end position="61"/>
    </location>
</feature>
<protein>
    <submittedName>
        <fullName evidence="10">Homeobox domain-containing protein</fullName>
    </submittedName>
</protein>
<comment type="subcellular location">
    <subcellularLocation>
        <location evidence="1 5 6">Nucleus</location>
    </subcellularLocation>
</comment>
<dbReference type="InterPro" id="IPR009057">
    <property type="entry name" value="Homeodomain-like_sf"/>
</dbReference>
<dbReference type="PROSITE" id="PS00027">
    <property type="entry name" value="HOMEOBOX_1"/>
    <property type="match status" value="1"/>
</dbReference>
<evidence type="ECO:0000256" key="1">
    <source>
        <dbReference type="ARBA" id="ARBA00004123"/>
    </source>
</evidence>
<evidence type="ECO:0000256" key="2">
    <source>
        <dbReference type="ARBA" id="ARBA00023125"/>
    </source>
</evidence>
<dbReference type="EMBL" id="UYYF01004290">
    <property type="protein sequence ID" value="VDN01589.1"/>
    <property type="molecule type" value="Genomic_DNA"/>
</dbReference>
<dbReference type="InterPro" id="IPR020479">
    <property type="entry name" value="HD_metazoa"/>
</dbReference>
<dbReference type="PRINTS" id="PR00024">
    <property type="entry name" value="HOMEOBOX"/>
</dbReference>
<dbReference type="WBParaSite" id="TCLT_0000448301-mRNA-1">
    <property type="protein sequence ID" value="TCLT_0000448301-mRNA-1"/>
    <property type="gene ID" value="TCLT_0000448301"/>
</dbReference>
<dbReference type="SMART" id="SM00389">
    <property type="entry name" value="HOX"/>
    <property type="match status" value="1"/>
</dbReference>
<evidence type="ECO:0000259" key="7">
    <source>
        <dbReference type="PROSITE" id="PS50071"/>
    </source>
</evidence>
<dbReference type="InterPro" id="IPR017970">
    <property type="entry name" value="Homeobox_CS"/>
</dbReference>
<dbReference type="Proteomes" id="UP000276776">
    <property type="component" value="Unassembled WGS sequence"/>
</dbReference>
<gene>
    <name evidence="8" type="ORF">TCLT_LOCUS4472</name>
</gene>
<evidence type="ECO:0000313" key="9">
    <source>
        <dbReference type="Proteomes" id="UP000276776"/>
    </source>
</evidence>
<accession>A0A0N5CVY0</accession>
<evidence type="ECO:0000313" key="10">
    <source>
        <dbReference type="WBParaSite" id="TCLT_0000448301-mRNA-1"/>
    </source>
</evidence>
<name>A0A0N5CVY0_THECL</name>
<dbReference type="GO" id="GO:0005634">
    <property type="term" value="C:nucleus"/>
    <property type="evidence" value="ECO:0007669"/>
    <property type="project" value="UniProtKB-SubCell"/>
</dbReference>
<reference evidence="8 9" key="2">
    <citation type="submission" date="2018-11" db="EMBL/GenBank/DDBJ databases">
        <authorList>
            <consortium name="Pathogen Informatics"/>
        </authorList>
    </citation>
    <scope>NUCLEOTIDE SEQUENCE [LARGE SCALE GENOMIC DNA]</scope>
</reference>
<evidence type="ECO:0000256" key="4">
    <source>
        <dbReference type="ARBA" id="ARBA00023242"/>
    </source>
</evidence>
<keyword evidence="9" id="KW-1185">Reference proteome</keyword>
<dbReference type="PANTHER" id="PTHR45664">
    <property type="entry name" value="PROTEIN ZERKNUELLT 1-RELATED"/>
    <property type="match status" value="1"/>
</dbReference>
<dbReference type="PROSITE" id="PS50071">
    <property type="entry name" value="HOMEOBOX_2"/>
    <property type="match status" value="1"/>
</dbReference>
<dbReference type="Pfam" id="PF00046">
    <property type="entry name" value="Homeodomain"/>
    <property type="match status" value="1"/>
</dbReference>
<dbReference type="PANTHER" id="PTHR45664:SF12">
    <property type="entry name" value="PANCREAS_DUODENUM HOMEOBOX PROTEIN 1"/>
    <property type="match status" value="1"/>
</dbReference>
<organism evidence="10">
    <name type="scientific">Thelazia callipaeda</name>
    <name type="common">Oriental eyeworm</name>
    <name type="synonym">Parasitic nematode</name>
    <dbReference type="NCBI Taxonomy" id="103827"/>
    <lineage>
        <taxon>Eukaryota</taxon>
        <taxon>Metazoa</taxon>
        <taxon>Ecdysozoa</taxon>
        <taxon>Nematoda</taxon>
        <taxon>Chromadorea</taxon>
        <taxon>Rhabditida</taxon>
        <taxon>Spirurina</taxon>
        <taxon>Spiruromorpha</taxon>
        <taxon>Thelazioidea</taxon>
        <taxon>Thelaziidae</taxon>
        <taxon>Thelazia</taxon>
    </lineage>
</organism>
<reference evidence="10" key="1">
    <citation type="submission" date="2017-02" db="UniProtKB">
        <authorList>
            <consortium name="WormBaseParasite"/>
        </authorList>
    </citation>
    <scope>IDENTIFICATION</scope>
</reference>
<dbReference type="GO" id="GO:0000978">
    <property type="term" value="F:RNA polymerase II cis-regulatory region sequence-specific DNA binding"/>
    <property type="evidence" value="ECO:0007669"/>
    <property type="project" value="TreeGrafter"/>
</dbReference>
<evidence type="ECO:0000313" key="8">
    <source>
        <dbReference type="EMBL" id="VDN01589.1"/>
    </source>
</evidence>
<dbReference type="InterPro" id="IPR001356">
    <property type="entry name" value="HD"/>
</dbReference>
<sequence>MALNFGRTSYSTPQIVELEKEFRTNRYLNKQRRNELATLLALSDRQIKIWFQNRRMKEKKRHLATMTSANKAVPVTTTIASTTVTTIALPLRGLECSSNAIPKSCSHDNNAIVSDNANSFTVVKGSNNINGKVERRKRNEQKQQIRRNEEEKMAFSLQTVINEVANEACYTSL</sequence>
<keyword evidence="2 5" id="KW-0238">DNA-binding</keyword>
<dbReference type="Gene3D" id="1.10.10.60">
    <property type="entry name" value="Homeodomain-like"/>
    <property type="match status" value="1"/>
</dbReference>
<dbReference type="GO" id="GO:0000981">
    <property type="term" value="F:DNA-binding transcription factor activity, RNA polymerase II-specific"/>
    <property type="evidence" value="ECO:0007669"/>
    <property type="project" value="InterPro"/>
</dbReference>
<keyword evidence="4 5" id="KW-0539">Nucleus</keyword>